<evidence type="ECO:0000256" key="1">
    <source>
        <dbReference type="SAM" id="MobiDB-lite"/>
    </source>
</evidence>
<reference evidence="2" key="1">
    <citation type="submission" date="2021-06" db="EMBL/GenBank/DDBJ databases">
        <title>Comparative genomics, transcriptomics and evolutionary studies reveal genomic signatures of adaptation to plant cell wall in hemibiotrophic fungi.</title>
        <authorList>
            <consortium name="DOE Joint Genome Institute"/>
            <person name="Baroncelli R."/>
            <person name="Diaz J.F."/>
            <person name="Benocci T."/>
            <person name="Peng M."/>
            <person name="Battaglia E."/>
            <person name="Haridas S."/>
            <person name="Andreopoulos W."/>
            <person name="Labutti K."/>
            <person name="Pangilinan J."/>
            <person name="Floch G.L."/>
            <person name="Makela M.R."/>
            <person name="Henrissat B."/>
            <person name="Grigoriev I.V."/>
            <person name="Crouch J.A."/>
            <person name="De Vries R.P."/>
            <person name="Sukno S.A."/>
            <person name="Thon M.R."/>
        </authorList>
    </citation>
    <scope>NUCLEOTIDE SEQUENCE</scope>
    <source>
        <strain evidence="2">CBS 193.32</strain>
    </source>
</reference>
<dbReference type="RefSeq" id="XP_060427082.1">
    <property type="nucleotide sequence ID" value="XM_060566156.1"/>
</dbReference>
<organism evidence="2 3">
    <name type="scientific">Colletotrichum godetiae</name>
    <dbReference type="NCBI Taxonomy" id="1209918"/>
    <lineage>
        <taxon>Eukaryota</taxon>
        <taxon>Fungi</taxon>
        <taxon>Dikarya</taxon>
        <taxon>Ascomycota</taxon>
        <taxon>Pezizomycotina</taxon>
        <taxon>Sordariomycetes</taxon>
        <taxon>Hypocreomycetidae</taxon>
        <taxon>Glomerellales</taxon>
        <taxon>Glomerellaceae</taxon>
        <taxon>Colletotrichum</taxon>
        <taxon>Colletotrichum acutatum species complex</taxon>
    </lineage>
</organism>
<feature type="region of interest" description="Disordered" evidence="1">
    <location>
        <begin position="1"/>
        <end position="38"/>
    </location>
</feature>
<sequence>MVRKPAASEPPSRARVSSKGSNESPRSRDIVNPWSNHEQIPNPSKLPLPIFCASWHPSPSLAFPPHRLTPPRPPRRCPPPCRPASISIIRNLFFLFLLLPPSSGPSSSTPYSLLRGHTTHPSSSSLPFAVVWWHKCFFFI</sequence>
<keyword evidence="3" id="KW-1185">Reference proteome</keyword>
<comment type="caution">
    <text evidence="2">The sequence shown here is derived from an EMBL/GenBank/DDBJ whole genome shotgun (WGS) entry which is preliminary data.</text>
</comment>
<dbReference type="AlphaFoldDB" id="A0AAJ0AGZ4"/>
<dbReference type="GeneID" id="85450682"/>
<accession>A0AAJ0AGZ4</accession>
<evidence type="ECO:0000313" key="3">
    <source>
        <dbReference type="Proteomes" id="UP001224890"/>
    </source>
</evidence>
<name>A0AAJ0AGZ4_9PEZI</name>
<proteinExistence type="predicted"/>
<protein>
    <submittedName>
        <fullName evidence="2">Uncharacterized protein</fullName>
    </submittedName>
</protein>
<evidence type="ECO:0000313" key="2">
    <source>
        <dbReference type="EMBL" id="KAK1673079.1"/>
    </source>
</evidence>
<gene>
    <name evidence="2" type="ORF">BDP55DRAFT_231892</name>
</gene>
<dbReference type="Proteomes" id="UP001224890">
    <property type="component" value="Unassembled WGS sequence"/>
</dbReference>
<dbReference type="EMBL" id="JAHMHR010000033">
    <property type="protein sequence ID" value="KAK1673079.1"/>
    <property type="molecule type" value="Genomic_DNA"/>
</dbReference>